<dbReference type="PANTHER" id="PTHR24421">
    <property type="entry name" value="NITRATE/NITRITE SENSOR PROTEIN NARX-RELATED"/>
    <property type="match status" value="1"/>
</dbReference>
<dbReference type="InterPro" id="IPR036890">
    <property type="entry name" value="HATPase_C_sf"/>
</dbReference>
<dbReference type="GO" id="GO:0000155">
    <property type="term" value="F:phosphorelay sensor kinase activity"/>
    <property type="evidence" value="ECO:0007669"/>
    <property type="project" value="InterPro"/>
</dbReference>
<evidence type="ECO:0000256" key="7">
    <source>
        <dbReference type="ARBA" id="ARBA00022840"/>
    </source>
</evidence>
<dbReference type="EC" id="2.7.13.3" evidence="2"/>
<keyword evidence="10" id="KW-0812">Transmembrane</keyword>
<dbReference type="PANTHER" id="PTHR24421:SF10">
    <property type="entry name" value="NITRATE_NITRITE SENSOR PROTEIN NARQ"/>
    <property type="match status" value="1"/>
</dbReference>
<feature type="transmembrane region" description="Helical" evidence="10">
    <location>
        <begin position="100"/>
        <end position="120"/>
    </location>
</feature>
<keyword evidence="3" id="KW-0597">Phosphoprotein</keyword>
<dbReference type="InterPro" id="IPR003594">
    <property type="entry name" value="HATPase_dom"/>
</dbReference>
<dbReference type="GO" id="GO:0005524">
    <property type="term" value="F:ATP binding"/>
    <property type="evidence" value="ECO:0007669"/>
    <property type="project" value="UniProtKB-KW"/>
</dbReference>
<protein>
    <recommendedName>
        <fullName evidence="2">histidine kinase</fullName>
        <ecNumber evidence="2">2.7.13.3</ecNumber>
    </recommendedName>
</protein>
<keyword evidence="8" id="KW-0902">Two-component regulatory system</keyword>
<dbReference type="GO" id="GO:0016020">
    <property type="term" value="C:membrane"/>
    <property type="evidence" value="ECO:0007669"/>
    <property type="project" value="InterPro"/>
</dbReference>
<evidence type="ECO:0000256" key="8">
    <source>
        <dbReference type="ARBA" id="ARBA00023012"/>
    </source>
</evidence>
<dbReference type="Pfam" id="PF02518">
    <property type="entry name" value="HATPase_c"/>
    <property type="match status" value="1"/>
</dbReference>
<evidence type="ECO:0000256" key="6">
    <source>
        <dbReference type="ARBA" id="ARBA00022777"/>
    </source>
</evidence>
<organism evidence="13 14">
    <name type="scientific">Microlunatus soli</name>
    <dbReference type="NCBI Taxonomy" id="630515"/>
    <lineage>
        <taxon>Bacteria</taxon>
        <taxon>Bacillati</taxon>
        <taxon>Actinomycetota</taxon>
        <taxon>Actinomycetes</taxon>
        <taxon>Propionibacteriales</taxon>
        <taxon>Propionibacteriaceae</taxon>
        <taxon>Microlunatus</taxon>
    </lineage>
</organism>
<evidence type="ECO:0000256" key="2">
    <source>
        <dbReference type="ARBA" id="ARBA00012438"/>
    </source>
</evidence>
<evidence type="ECO:0000256" key="9">
    <source>
        <dbReference type="SAM" id="Coils"/>
    </source>
</evidence>
<feature type="transmembrane region" description="Helical" evidence="10">
    <location>
        <begin position="43"/>
        <end position="61"/>
    </location>
</feature>
<keyword evidence="10" id="KW-1133">Transmembrane helix</keyword>
<feature type="transmembrane region" description="Helical" evidence="10">
    <location>
        <begin position="12"/>
        <end position="31"/>
    </location>
</feature>
<dbReference type="InterPro" id="IPR050482">
    <property type="entry name" value="Sensor_HK_TwoCompSys"/>
</dbReference>
<accession>A0A1H1NPD4</accession>
<dbReference type="Gene3D" id="3.30.565.10">
    <property type="entry name" value="Histidine kinase-like ATPase, C-terminal domain"/>
    <property type="match status" value="1"/>
</dbReference>
<evidence type="ECO:0000259" key="12">
    <source>
        <dbReference type="Pfam" id="PF07730"/>
    </source>
</evidence>
<sequence>MIIDDRHPLRRAGVAVTLLILLAIGVAGSILPERGLLHLPSPVGQIATATVSVAVIITVTVRQRWLPLLMAAAIAELLLTGRPPLMFVAIYLGSLRGRRLLTLCTAGLAVIAAAVTDLLRRTVLGQEGSSDPLGWLSSFGIYLLMPAVVGSWQGAHRRLVAGLDERAELAEREQQLRADRARAEERARIAEEMHDVVAHQVSLMVLYAGAVGSRLSAGSVDRPVEQRQGSDRLGTAGVLDQVELIRTTGRSTLRQLREVLGVLRRSGAEDDGDSGASDIDQSQPGLAELDALVRSSRAAGLELSVDRTDDPDGLPTLIDQAAFRVIREAVTNVIKHAGPVATRIGLLRRSDGFEVSVRNGPPAPDHDRLPGSGTGLVSLRHRVELLGGSFDAGPRPDGGFDVRAAFPVAQQHPVSQELVS</sequence>
<feature type="domain" description="Histidine kinase/HSP90-like ATPase" evidence="11">
    <location>
        <begin position="322"/>
        <end position="409"/>
    </location>
</feature>
<keyword evidence="7" id="KW-0067">ATP-binding</keyword>
<dbReference type="SUPFAM" id="SSF55874">
    <property type="entry name" value="ATPase domain of HSP90 chaperone/DNA topoisomerase II/histidine kinase"/>
    <property type="match status" value="1"/>
</dbReference>
<dbReference type="AlphaFoldDB" id="A0A1H1NPD4"/>
<dbReference type="RefSeq" id="WP_091519603.1">
    <property type="nucleotide sequence ID" value="NZ_LT629772.1"/>
</dbReference>
<evidence type="ECO:0000313" key="14">
    <source>
        <dbReference type="Proteomes" id="UP000199103"/>
    </source>
</evidence>
<evidence type="ECO:0000259" key="11">
    <source>
        <dbReference type="Pfam" id="PF02518"/>
    </source>
</evidence>
<keyword evidence="4" id="KW-0808">Transferase</keyword>
<keyword evidence="14" id="KW-1185">Reference proteome</keyword>
<dbReference type="CDD" id="cd16917">
    <property type="entry name" value="HATPase_UhpB-NarQ-NarX-like"/>
    <property type="match status" value="1"/>
</dbReference>
<proteinExistence type="predicted"/>
<evidence type="ECO:0000256" key="3">
    <source>
        <dbReference type="ARBA" id="ARBA00022553"/>
    </source>
</evidence>
<dbReference type="EMBL" id="LT629772">
    <property type="protein sequence ID" value="SDS00700.1"/>
    <property type="molecule type" value="Genomic_DNA"/>
</dbReference>
<keyword evidence="9" id="KW-0175">Coiled coil</keyword>
<dbReference type="Proteomes" id="UP000199103">
    <property type="component" value="Chromosome I"/>
</dbReference>
<name>A0A1H1NPD4_9ACTN</name>
<gene>
    <name evidence="13" type="ORF">SAMN04489812_0591</name>
</gene>
<dbReference type="STRING" id="630515.SAMN04489812_0591"/>
<keyword evidence="6 13" id="KW-0418">Kinase</keyword>
<feature type="coiled-coil region" evidence="9">
    <location>
        <begin position="166"/>
        <end position="193"/>
    </location>
</feature>
<feature type="transmembrane region" description="Helical" evidence="10">
    <location>
        <begin position="68"/>
        <end position="94"/>
    </location>
</feature>
<comment type="catalytic activity">
    <reaction evidence="1">
        <text>ATP + protein L-histidine = ADP + protein N-phospho-L-histidine.</text>
        <dbReference type="EC" id="2.7.13.3"/>
    </reaction>
</comment>
<feature type="domain" description="Signal transduction histidine kinase subgroup 3 dimerisation and phosphoacceptor" evidence="12">
    <location>
        <begin position="185"/>
        <end position="266"/>
    </location>
</feature>
<dbReference type="GO" id="GO:0046983">
    <property type="term" value="F:protein dimerization activity"/>
    <property type="evidence" value="ECO:0007669"/>
    <property type="project" value="InterPro"/>
</dbReference>
<dbReference type="OrthoDB" id="227596at2"/>
<evidence type="ECO:0000256" key="10">
    <source>
        <dbReference type="SAM" id="Phobius"/>
    </source>
</evidence>
<dbReference type="InterPro" id="IPR011712">
    <property type="entry name" value="Sig_transdc_His_kin_sub3_dim/P"/>
</dbReference>
<evidence type="ECO:0000256" key="1">
    <source>
        <dbReference type="ARBA" id="ARBA00000085"/>
    </source>
</evidence>
<dbReference type="Gene3D" id="1.20.5.1930">
    <property type="match status" value="1"/>
</dbReference>
<reference evidence="13 14" key="1">
    <citation type="submission" date="2016-10" db="EMBL/GenBank/DDBJ databases">
        <authorList>
            <person name="de Groot N.N."/>
        </authorList>
    </citation>
    <scope>NUCLEOTIDE SEQUENCE [LARGE SCALE GENOMIC DNA]</scope>
    <source>
        <strain evidence="13 14">DSM 21800</strain>
    </source>
</reference>
<evidence type="ECO:0000313" key="13">
    <source>
        <dbReference type="EMBL" id="SDS00700.1"/>
    </source>
</evidence>
<keyword evidence="5" id="KW-0547">Nucleotide-binding</keyword>
<evidence type="ECO:0000256" key="4">
    <source>
        <dbReference type="ARBA" id="ARBA00022679"/>
    </source>
</evidence>
<evidence type="ECO:0000256" key="5">
    <source>
        <dbReference type="ARBA" id="ARBA00022741"/>
    </source>
</evidence>
<keyword evidence="10" id="KW-0472">Membrane</keyword>
<feature type="transmembrane region" description="Helical" evidence="10">
    <location>
        <begin position="132"/>
        <end position="152"/>
    </location>
</feature>
<dbReference type="Pfam" id="PF07730">
    <property type="entry name" value="HisKA_3"/>
    <property type="match status" value="1"/>
</dbReference>